<dbReference type="GO" id="GO:0020037">
    <property type="term" value="F:heme binding"/>
    <property type="evidence" value="ECO:0007669"/>
    <property type="project" value="InterPro"/>
</dbReference>
<dbReference type="OrthoDB" id="2789670at2759"/>
<evidence type="ECO:0000256" key="7">
    <source>
        <dbReference type="ARBA" id="ARBA00023004"/>
    </source>
</evidence>
<evidence type="ECO:0000256" key="2">
    <source>
        <dbReference type="ARBA" id="ARBA00005179"/>
    </source>
</evidence>
<keyword evidence="11" id="KW-1133">Transmembrane helix</keyword>
<dbReference type="GO" id="GO:0005506">
    <property type="term" value="F:iron ion binding"/>
    <property type="evidence" value="ECO:0007669"/>
    <property type="project" value="InterPro"/>
</dbReference>
<evidence type="ECO:0000256" key="8">
    <source>
        <dbReference type="ARBA" id="ARBA00023033"/>
    </source>
</evidence>
<keyword evidence="11" id="KW-0472">Membrane</keyword>
<dbReference type="InterPro" id="IPR001128">
    <property type="entry name" value="Cyt_P450"/>
</dbReference>
<dbReference type="STRING" id="1109443.G4TPF8"/>
<evidence type="ECO:0000256" key="10">
    <source>
        <dbReference type="RuleBase" id="RU000461"/>
    </source>
</evidence>
<comment type="caution">
    <text evidence="12">The sequence shown here is derived from an EMBL/GenBank/DDBJ whole genome shotgun (WGS) entry which is preliminary data.</text>
</comment>
<evidence type="ECO:0000256" key="6">
    <source>
        <dbReference type="ARBA" id="ARBA00023002"/>
    </source>
</evidence>
<dbReference type="eggNOG" id="KOG0156">
    <property type="taxonomic scope" value="Eukaryota"/>
</dbReference>
<dbReference type="InterPro" id="IPR050364">
    <property type="entry name" value="Cytochrome_P450_fung"/>
</dbReference>
<dbReference type="PRINTS" id="PR00385">
    <property type="entry name" value="P450"/>
</dbReference>
<gene>
    <name evidence="12" type="ORF">PIIN_07155</name>
</gene>
<keyword evidence="8 10" id="KW-0503">Monooxygenase</keyword>
<dbReference type="GO" id="GO:0004497">
    <property type="term" value="F:monooxygenase activity"/>
    <property type="evidence" value="ECO:0007669"/>
    <property type="project" value="UniProtKB-KW"/>
</dbReference>
<comment type="pathway">
    <text evidence="2">Secondary metabolite biosynthesis.</text>
</comment>
<dbReference type="PANTHER" id="PTHR46300:SF7">
    <property type="entry name" value="P450, PUTATIVE (EUROFUNG)-RELATED"/>
    <property type="match status" value="1"/>
</dbReference>
<dbReference type="GO" id="GO:0016705">
    <property type="term" value="F:oxidoreductase activity, acting on paired donors, with incorporation or reduction of molecular oxygen"/>
    <property type="evidence" value="ECO:0007669"/>
    <property type="project" value="InterPro"/>
</dbReference>
<keyword evidence="5 9" id="KW-0479">Metal-binding</keyword>
<evidence type="ECO:0000256" key="5">
    <source>
        <dbReference type="ARBA" id="ARBA00022723"/>
    </source>
</evidence>
<dbReference type="OMA" id="RHIHNTS"/>
<dbReference type="InterPro" id="IPR017972">
    <property type="entry name" value="Cyt_P450_CS"/>
</dbReference>
<dbReference type="EMBL" id="CAFZ01000208">
    <property type="protein sequence ID" value="CCA73201.1"/>
    <property type="molecule type" value="Genomic_DNA"/>
</dbReference>
<dbReference type="PRINTS" id="PR00463">
    <property type="entry name" value="EP450I"/>
</dbReference>
<dbReference type="PANTHER" id="PTHR46300">
    <property type="entry name" value="P450, PUTATIVE (EUROFUNG)-RELATED-RELATED"/>
    <property type="match status" value="1"/>
</dbReference>
<reference evidence="12 13" key="1">
    <citation type="journal article" date="2011" name="PLoS Pathog.">
        <title>Endophytic Life Strategies Decoded by Genome and Transcriptome Analyses of the Mutualistic Root Symbiont Piriformospora indica.</title>
        <authorList>
            <person name="Zuccaro A."/>
            <person name="Lahrmann U."/>
            <person name="Guldener U."/>
            <person name="Langen G."/>
            <person name="Pfiffi S."/>
            <person name="Biedenkopf D."/>
            <person name="Wong P."/>
            <person name="Samans B."/>
            <person name="Grimm C."/>
            <person name="Basiewicz M."/>
            <person name="Murat C."/>
            <person name="Martin F."/>
            <person name="Kogel K.H."/>
        </authorList>
    </citation>
    <scope>NUCLEOTIDE SEQUENCE [LARGE SCALE GENOMIC DNA]</scope>
    <source>
        <strain evidence="12 13">DSM 11827</strain>
    </source>
</reference>
<organism evidence="12 13">
    <name type="scientific">Serendipita indica (strain DSM 11827)</name>
    <name type="common">Root endophyte fungus</name>
    <name type="synonym">Piriformospora indica</name>
    <dbReference type="NCBI Taxonomy" id="1109443"/>
    <lineage>
        <taxon>Eukaryota</taxon>
        <taxon>Fungi</taxon>
        <taxon>Dikarya</taxon>
        <taxon>Basidiomycota</taxon>
        <taxon>Agaricomycotina</taxon>
        <taxon>Agaricomycetes</taxon>
        <taxon>Sebacinales</taxon>
        <taxon>Serendipitaceae</taxon>
        <taxon>Serendipita</taxon>
    </lineage>
</organism>
<feature type="transmembrane region" description="Helical" evidence="11">
    <location>
        <begin position="21"/>
        <end position="41"/>
    </location>
</feature>
<keyword evidence="7 9" id="KW-0408">Iron</keyword>
<dbReference type="PROSITE" id="PS00086">
    <property type="entry name" value="CYTOCHROME_P450"/>
    <property type="match status" value="1"/>
</dbReference>
<dbReference type="InterPro" id="IPR002401">
    <property type="entry name" value="Cyt_P450_E_grp-I"/>
</dbReference>
<sequence length="540" mass="60449">MHWTDVIQRYAAQYDVDLSPLQINLGLGVGAVVVLAVVRYLSSSSSNVYHGPGPKGVPVLGNAADLPKKDDYKVYASWRHKYGEMVYLSVLGQPIYILNSLRTATELMNKRAMIYSDRPIMIMAQELVGWKRTPVLTSSNDPRYSRYRKLFHTALRKERVREMAPLQEKSSHQMLQLILDKPDDFVKHIRYCIGAVITKVTYDYDMKPEGDEFVELAEISADTFSQAAAPGAWLVDIFPWMRHIPAWFPGARFQRIAREWKAVNDYLHSKPYNDVKAQMAAGTHHGSVTSHLLTNAQSSTVDEDGEVVVLDDEEENRIMWVVGAIYSGGADTTVSALTTFVLAMVLYPGAQHKAHEEIDRVIGKDRLPVMSDRENLPYVEALFKEVLRWHPVAPLGVPHRLTKEDKFEGVTLPAGSTVISNIWAMGHTEADGNEFKPERHLHNSKEGAATDPREYVFGFGRRICPGKELADAGVWLGIVSLLAAFRFGKKPDGKGGYVEVKEEYAPGIISHPMPFACSIVPRHSSTAALIRSAIARDREH</sequence>
<dbReference type="Proteomes" id="UP000007148">
    <property type="component" value="Unassembled WGS sequence"/>
</dbReference>
<dbReference type="HOGENOM" id="CLU_001570_2_3_1"/>
<evidence type="ECO:0000256" key="1">
    <source>
        <dbReference type="ARBA" id="ARBA00001971"/>
    </source>
</evidence>
<comment type="similarity">
    <text evidence="3 10">Belongs to the cytochrome P450 family.</text>
</comment>
<protein>
    <submittedName>
        <fullName evidence="12">Related to O-methylsterigmatocystin oxidoreductase</fullName>
    </submittedName>
</protein>
<accession>G4TPF8</accession>
<dbReference type="Gene3D" id="1.10.630.10">
    <property type="entry name" value="Cytochrome P450"/>
    <property type="match status" value="1"/>
</dbReference>
<feature type="binding site" description="axial binding residue" evidence="9">
    <location>
        <position position="464"/>
    </location>
    <ligand>
        <name>heme</name>
        <dbReference type="ChEBI" id="CHEBI:30413"/>
    </ligand>
    <ligandPart>
        <name>Fe</name>
        <dbReference type="ChEBI" id="CHEBI:18248"/>
    </ligandPart>
</feature>
<evidence type="ECO:0000256" key="3">
    <source>
        <dbReference type="ARBA" id="ARBA00010617"/>
    </source>
</evidence>
<dbReference type="Pfam" id="PF00067">
    <property type="entry name" value="p450"/>
    <property type="match status" value="1"/>
</dbReference>
<dbReference type="InterPro" id="IPR036396">
    <property type="entry name" value="Cyt_P450_sf"/>
</dbReference>
<dbReference type="InParanoid" id="G4TPF8"/>
<keyword evidence="6 10" id="KW-0560">Oxidoreductase</keyword>
<evidence type="ECO:0000313" key="12">
    <source>
        <dbReference type="EMBL" id="CCA73201.1"/>
    </source>
</evidence>
<name>G4TPF8_SERID</name>
<keyword evidence="13" id="KW-1185">Reference proteome</keyword>
<dbReference type="AlphaFoldDB" id="G4TPF8"/>
<dbReference type="SUPFAM" id="SSF48264">
    <property type="entry name" value="Cytochrome P450"/>
    <property type="match status" value="1"/>
</dbReference>
<proteinExistence type="inferred from homology"/>
<evidence type="ECO:0000313" key="13">
    <source>
        <dbReference type="Proteomes" id="UP000007148"/>
    </source>
</evidence>
<dbReference type="CDD" id="cd11065">
    <property type="entry name" value="CYP64-like"/>
    <property type="match status" value="1"/>
</dbReference>
<keyword evidence="11" id="KW-0812">Transmembrane</keyword>
<comment type="cofactor">
    <cofactor evidence="1 9">
        <name>heme</name>
        <dbReference type="ChEBI" id="CHEBI:30413"/>
    </cofactor>
</comment>
<evidence type="ECO:0000256" key="4">
    <source>
        <dbReference type="ARBA" id="ARBA00022617"/>
    </source>
</evidence>
<keyword evidence="4 9" id="KW-0349">Heme</keyword>
<evidence type="ECO:0000256" key="11">
    <source>
        <dbReference type="SAM" id="Phobius"/>
    </source>
</evidence>
<evidence type="ECO:0000256" key="9">
    <source>
        <dbReference type="PIRSR" id="PIRSR602401-1"/>
    </source>
</evidence>